<dbReference type="PANTHER" id="PTHR23112">
    <property type="entry name" value="G PROTEIN-COUPLED RECEPTOR 157-RELATED"/>
    <property type="match status" value="1"/>
</dbReference>
<feature type="compositionally biased region" description="Low complexity" evidence="5">
    <location>
        <begin position="390"/>
        <end position="408"/>
    </location>
</feature>
<feature type="transmembrane region" description="Helical" evidence="6">
    <location>
        <begin position="424"/>
        <end position="443"/>
    </location>
</feature>
<keyword evidence="4 6" id="KW-0472">Membrane</keyword>
<dbReference type="EMBL" id="BLLK01000057">
    <property type="protein sequence ID" value="GFH57076.1"/>
    <property type="molecule type" value="Genomic_DNA"/>
</dbReference>
<gene>
    <name evidence="7" type="ORF">CTEN210_13552</name>
</gene>
<dbReference type="GO" id="GO:0007189">
    <property type="term" value="P:adenylate cyclase-activating G protein-coupled receptor signaling pathway"/>
    <property type="evidence" value="ECO:0007669"/>
    <property type="project" value="TreeGrafter"/>
</dbReference>
<feature type="transmembrane region" description="Helical" evidence="6">
    <location>
        <begin position="45"/>
        <end position="67"/>
    </location>
</feature>
<organism evidence="7 8">
    <name type="scientific">Chaetoceros tenuissimus</name>
    <dbReference type="NCBI Taxonomy" id="426638"/>
    <lineage>
        <taxon>Eukaryota</taxon>
        <taxon>Sar</taxon>
        <taxon>Stramenopiles</taxon>
        <taxon>Ochrophyta</taxon>
        <taxon>Bacillariophyta</taxon>
        <taxon>Coscinodiscophyceae</taxon>
        <taxon>Chaetocerotophycidae</taxon>
        <taxon>Chaetocerotales</taxon>
        <taxon>Chaetocerotaceae</taxon>
        <taxon>Chaetoceros</taxon>
    </lineage>
</organism>
<keyword evidence="2 6" id="KW-0812">Transmembrane</keyword>
<dbReference type="AlphaFoldDB" id="A0AAD3HBC2"/>
<evidence type="ECO:0000256" key="6">
    <source>
        <dbReference type="SAM" id="Phobius"/>
    </source>
</evidence>
<proteinExistence type="predicted"/>
<dbReference type="Proteomes" id="UP001054902">
    <property type="component" value="Unassembled WGS sequence"/>
</dbReference>
<comment type="subcellular location">
    <subcellularLocation>
        <location evidence="1">Membrane</location>
        <topology evidence="1">Multi-pass membrane protein</topology>
    </subcellularLocation>
</comment>
<evidence type="ECO:0000256" key="5">
    <source>
        <dbReference type="SAM" id="MobiDB-lite"/>
    </source>
</evidence>
<feature type="transmembrane region" description="Helical" evidence="6">
    <location>
        <begin position="186"/>
        <end position="213"/>
    </location>
</feature>
<evidence type="ECO:0000313" key="7">
    <source>
        <dbReference type="EMBL" id="GFH57076.1"/>
    </source>
</evidence>
<dbReference type="SUPFAM" id="SSF81321">
    <property type="entry name" value="Family A G protein-coupled receptor-like"/>
    <property type="match status" value="1"/>
</dbReference>
<evidence type="ECO:0000313" key="8">
    <source>
        <dbReference type="Proteomes" id="UP001054902"/>
    </source>
</evidence>
<evidence type="ECO:0000256" key="3">
    <source>
        <dbReference type="ARBA" id="ARBA00022989"/>
    </source>
</evidence>
<dbReference type="Pfam" id="PF05462">
    <property type="entry name" value="Dicty_CAR"/>
    <property type="match status" value="1"/>
</dbReference>
<keyword evidence="8" id="KW-1185">Reference proteome</keyword>
<feature type="transmembrane region" description="Helical" evidence="6">
    <location>
        <begin position="455"/>
        <end position="475"/>
    </location>
</feature>
<feature type="transmembrane region" description="Helical" evidence="6">
    <location>
        <begin position="87"/>
        <end position="108"/>
    </location>
</feature>
<dbReference type="PANTHER" id="PTHR23112:SF0">
    <property type="entry name" value="TRANSMEMBRANE PROTEIN 116"/>
    <property type="match status" value="1"/>
</dbReference>
<sequence length="561" mass="63761">MYSIAQQRSLIIAPIISGSLSMVSSAALLYSIVRSQVKLWRVVRRIIVGFCVFDLFFSFGNALATFMAPKGQALYAIGSIVTCEIQGFLICLGHLGSVFYNASLSIYYAATVRWSMSENDFKRKIEPWCHFISIVQPIIASVFLLAKQSLNFEGKICYISPSPRTCLQSDDIECERGSKLTRSYALWFSAAPSLFVFTIVAINMIIIIVTVIAQKKKSDRWRLRTNDENESFLMRALTCCYNWKEFLRSFNRDSLKSQIGRDLQDIQTDYQNTAMSTLRKSVKTTSKQSIKKSFKKKEVTFSETEKDVTFNESDSSLVNFAKNVITTTDEEKNDEEMILRTASLLATPKAPPSRSGTSEDPYAFNIHRVRKSIRRESQAIEKGAPSTTVNASNKSINIDNSNTNNNDNDGPRIKSNEEEAAIRALLYIASYIVCYLPSAIARFMKFNRNEDEPFYIALLTRIMLPLQGFLFIMVYTRPYVLSLRKSNPEYSRIKAFLMVIQSGGDQDEVVVDMRRRDSRRSLADASPMTDERRQQLQERIRENWRRTSVSIPAATSSAVDV</sequence>
<evidence type="ECO:0000256" key="2">
    <source>
        <dbReference type="ARBA" id="ARBA00022692"/>
    </source>
</evidence>
<dbReference type="GO" id="GO:0004930">
    <property type="term" value="F:G protein-coupled receptor activity"/>
    <property type="evidence" value="ECO:0007669"/>
    <property type="project" value="TreeGrafter"/>
</dbReference>
<evidence type="ECO:0000256" key="4">
    <source>
        <dbReference type="ARBA" id="ARBA00023136"/>
    </source>
</evidence>
<protein>
    <submittedName>
        <fullName evidence="7">Uncharacterized protein</fullName>
    </submittedName>
</protein>
<accession>A0AAD3HBC2</accession>
<keyword evidence="3 6" id="KW-1133">Transmembrane helix</keyword>
<feature type="region of interest" description="Disordered" evidence="5">
    <location>
        <begin position="379"/>
        <end position="412"/>
    </location>
</feature>
<feature type="transmembrane region" description="Helical" evidence="6">
    <location>
        <begin position="12"/>
        <end position="33"/>
    </location>
</feature>
<comment type="caution">
    <text evidence="7">The sequence shown here is derived from an EMBL/GenBank/DDBJ whole genome shotgun (WGS) entry which is preliminary data.</text>
</comment>
<dbReference type="GO" id="GO:0005886">
    <property type="term" value="C:plasma membrane"/>
    <property type="evidence" value="ECO:0007669"/>
    <property type="project" value="TreeGrafter"/>
</dbReference>
<reference evidence="7 8" key="1">
    <citation type="journal article" date="2021" name="Sci. Rep.">
        <title>The genome of the diatom Chaetoceros tenuissimus carries an ancient integrated fragment of an extant virus.</title>
        <authorList>
            <person name="Hongo Y."/>
            <person name="Kimura K."/>
            <person name="Takaki Y."/>
            <person name="Yoshida Y."/>
            <person name="Baba S."/>
            <person name="Kobayashi G."/>
            <person name="Nagasaki K."/>
            <person name="Hano T."/>
            <person name="Tomaru Y."/>
        </authorList>
    </citation>
    <scope>NUCLEOTIDE SEQUENCE [LARGE SCALE GENOMIC DNA]</scope>
    <source>
        <strain evidence="7 8">NIES-3715</strain>
    </source>
</reference>
<name>A0AAD3HBC2_9STRA</name>
<feature type="transmembrane region" description="Helical" evidence="6">
    <location>
        <begin position="128"/>
        <end position="146"/>
    </location>
</feature>
<dbReference type="Gene3D" id="1.20.1070.10">
    <property type="entry name" value="Rhodopsin 7-helix transmembrane proteins"/>
    <property type="match status" value="1"/>
</dbReference>
<evidence type="ECO:0000256" key="1">
    <source>
        <dbReference type="ARBA" id="ARBA00004141"/>
    </source>
</evidence>